<dbReference type="GO" id="GO:0022625">
    <property type="term" value="C:cytosolic large ribosomal subunit"/>
    <property type="evidence" value="ECO:0007669"/>
    <property type="project" value="UniProtKB-UniRule"/>
</dbReference>
<dbReference type="PIRSF" id="PIRSF002181">
    <property type="entry name" value="Ribosomal_L13"/>
    <property type="match status" value="1"/>
</dbReference>
<evidence type="ECO:0000313" key="5">
    <source>
        <dbReference type="EMBL" id="MFC5973231.1"/>
    </source>
</evidence>
<comment type="subunit">
    <text evidence="4">Part of the 50S ribosomal subunit.</text>
</comment>
<comment type="similarity">
    <text evidence="1 4">Belongs to the universal ribosomal protein uL13 family.</text>
</comment>
<dbReference type="HAMAP" id="MF_01366">
    <property type="entry name" value="Ribosomal_uL13"/>
    <property type="match status" value="1"/>
</dbReference>
<gene>
    <name evidence="4" type="primary">rpl13</name>
    <name evidence="5" type="ORF">ACFPYI_18005</name>
</gene>
<dbReference type="SUPFAM" id="SSF52161">
    <property type="entry name" value="Ribosomal protein L13"/>
    <property type="match status" value="1"/>
</dbReference>
<dbReference type="NCBIfam" id="NF005004">
    <property type="entry name" value="PRK06394.1"/>
    <property type="match status" value="1"/>
</dbReference>
<keyword evidence="2 4" id="KW-0689">Ribosomal protein</keyword>
<dbReference type="InterPro" id="IPR005822">
    <property type="entry name" value="Ribosomal_uL13"/>
</dbReference>
<evidence type="ECO:0000256" key="2">
    <source>
        <dbReference type="ARBA" id="ARBA00022980"/>
    </source>
</evidence>
<dbReference type="Pfam" id="PF00572">
    <property type="entry name" value="Ribosomal_L13"/>
    <property type="match status" value="1"/>
</dbReference>
<name>A0ABD5RRX0_9EURY</name>
<dbReference type="InterPro" id="IPR036899">
    <property type="entry name" value="Ribosomal_uL13_sf"/>
</dbReference>
<evidence type="ECO:0000313" key="6">
    <source>
        <dbReference type="Proteomes" id="UP001596099"/>
    </source>
</evidence>
<dbReference type="EMBL" id="JBHSQH010000001">
    <property type="protein sequence ID" value="MFC5973231.1"/>
    <property type="molecule type" value="Genomic_DNA"/>
</dbReference>
<evidence type="ECO:0000256" key="1">
    <source>
        <dbReference type="ARBA" id="ARBA00006227"/>
    </source>
</evidence>
<dbReference type="RefSeq" id="WP_247417524.1">
    <property type="nucleotide sequence ID" value="NZ_JALLGW010000001.1"/>
</dbReference>
<evidence type="ECO:0000256" key="3">
    <source>
        <dbReference type="ARBA" id="ARBA00023274"/>
    </source>
</evidence>
<dbReference type="PANTHER" id="PTHR11545:SF3">
    <property type="entry name" value="LARGE RIBOSOMAL SUBUNIT PROTEIN UL13"/>
    <property type="match status" value="1"/>
</dbReference>
<keyword evidence="3 4" id="KW-0687">Ribonucleoprotein</keyword>
<dbReference type="NCBIfam" id="TIGR01077">
    <property type="entry name" value="L13_A_E"/>
    <property type="match status" value="1"/>
</dbReference>
<dbReference type="InterPro" id="IPR005823">
    <property type="entry name" value="Ribosomal_uL13_bac-type"/>
</dbReference>
<dbReference type="GO" id="GO:0003735">
    <property type="term" value="F:structural constituent of ribosome"/>
    <property type="evidence" value="ECO:0007669"/>
    <property type="project" value="UniProtKB-UniRule"/>
</dbReference>
<reference evidence="5 6" key="1">
    <citation type="journal article" date="2019" name="Int. J. Syst. Evol. Microbiol.">
        <title>The Global Catalogue of Microorganisms (GCM) 10K type strain sequencing project: providing services to taxonomists for standard genome sequencing and annotation.</title>
        <authorList>
            <consortium name="The Broad Institute Genomics Platform"/>
            <consortium name="The Broad Institute Genome Sequencing Center for Infectious Disease"/>
            <person name="Wu L."/>
            <person name="Ma J."/>
        </authorList>
    </citation>
    <scope>NUCLEOTIDE SEQUENCE [LARGE SCALE GENOMIC DNA]</scope>
    <source>
        <strain evidence="5 6">CGMCC 1.12543</strain>
    </source>
</reference>
<dbReference type="CDD" id="cd00392">
    <property type="entry name" value="Ribosomal_L13"/>
    <property type="match status" value="1"/>
</dbReference>
<evidence type="ECO:0000256" key="4">
    <source>
        <dbReference type="HAMAP-Rule" id="MF_01366"/>
    </source>
</evidence>
<dbReference type="AlphaFoldDB" id="A0ABD5RRX0"/>
<sequence length="149" mass="16709">MSVAEFDADLVVDARDCILGRVASEVSQRAMDGERVAVVNAEHAIVTGDEDDVLAKYRKRVEVGSDRGPYYPKRPDRLFKRAIRGMVPYKTPRGREAFENVRTYVGNPYEGDENREAEILDGTSLDRLSNIKFVTLGEISEQIGANVTW</sequence>
<proteinExistence type="inferred from homology"/>
<comment type="caution">
    <text evidence="5">The sequence shown here is derived from an EMBL/GenBank/DDBJ whole genome shotgun (WGS) entry which is preliminary data.</text>
</comment>
<dbReference type="GO" id="GO:0006412">
    <property type="term" value="P:translation"/>
    <property type="evidence" value="ECO:0007669"/>
    <property type="project" value="UniProtKB-UniRule"/>
</dbReference>
<comment type="function">
    <text evidence="4">This protein is one of the early assembly proteins of the 50S ribosomal subunit, although it is not seen to bind rRNA by itself. It is important during the early stages of 50S assembly.</text>
</comment>
<organism evidence="5 6">
    <name type="scientific">Halomarina salina</name>
    <dbReference type="NCBI Taxonomy" id="1872699"/>
    <lineage>
        <taxon>Archaea</taxon>
        <taxon>Methanobacteriati</taxon>
        <taxon>Methanobacteriota</taxon>
        <taxon>Stenosarchaea group</taxon>
        <taxon>Halobacteria</taxon>
        <taxon>Halobacteriales</taxon>
        <taxon>Natronomonadaceae</taxon>
        <taxon>Halomarina</taxon>
    </lineage>
</organism>
<dbReference type="PANTHER" id="PTHR11545">
    <property type="entry name" value="RIBOSOMAL PROTEIN L13"/>
    <property type="match status" value="1"/>
</dbReference>
<protein>
    <recommendedName>
        <fullName evidence="4">Large ribosomal subunit protein uL13</fullName>
    </recommendedName>
</protein>
<dbReference type="Proteomes" id="UP001596099">
    <property type="component" value="Unassembled WGS sequence"/>
</dbReference>
<accession>A0ABD5RRX0</accession>
<dbReference type="Gene3D" id="3.90.1180.10">
    <property type="entry name" value="Ribosomal protein L13"/>
    <property type="match status" value="1"/>
</dbReference>
<dbReference type="InterPro" id="IPR005755">
    <property type="entry name" value="Ribosomal_uL13_euk/arc"/>
</dbReference>
<keyword evidence="6" id="KW-1185">Reference proteome</keyword>